<organism evidence="1 2">
    <name type="scientific">Mytilus coruscus</name>
    <name type="common">Sea mussel</name>
    <dbReference type="NCBI Taxonomy" id="42192"/>
    <lineage>
        <taxon>Eukaryota</taxon>
        <taxon>Metazoa</taxon>
        <taxon>Spiralia</taxon>
        <taxon>Lophotrochozoa</taxon>
        <taxon>Mollusca</taxon>
        <taxon>Bivalvia</taxon>
        <taxon>Autobranchia</taxon>
        <taxon>Pteriomorphia</taxon>
        <taxon>Mytilida</taxon>
        <taxon>Mytiloidea</taxon>
        <taxon>Mytilidae</taxon>
        <taxon>Mytilinae</taxon>
        <taxon>Mytilus</taxon>
    </lineage>
</organism>
<sequence>MIYVKYDNDLTTNNKGYISITTHGTDAIDNTIQYYHKCVELIKKIDNCRVTILETPVYSIYHLNKKKHHKILDNFITQNKELAEQVVQLNTKFKEINCTINLHTPKLSNDLQVRSKYKKEAHRIETDRSYYNFQLYANGIHIANLLARTWLNEIADTDRLLVTRVFMLWSAQALPR</sequence>
<evidence type="ECO:0000313" key="2">
    <source>
        <dbReference type="Proteomes" id="UP000507470"/>
    </source>
</evidence>
<accession>A0A6J8D4A8</accession>
<dbReference type="OrthoDB" id="6048568at2759"/>
<dbReference type="Proteomes" id="UP000507470">
    <property type="component" value="Unassembled WGS sequence"/>
</dbReference>
<dbReference type="AlphaFoldDB" id="A0A6J8D4A8"/>
<reference evidence="1 2" key="1">
    <citation type="submission" date="2020-06" db="EMBL/GenBank/DDBJ databases">
        <authorList>
            <person name="Li R."/>
            <person name="Bekaert M."/>
        </authorList>
    </citation>
    <scope>NUCLEOTIDE SEQUENCE [LARGE SCALE GENOMIC DNA]</scope>
    <source>
        <strain evidence="2">wild</strain>
    </source>
</reference>
<keyword evidence="2" id="KW-1185">Reference proteome</keyword>
<gene>
    <name evidence="1" type="ORF">MCOR_37421</name>
</gene>
<proteinExistence type="predicted"/>
<name>A0A6J8D4A8_MYTCO</name>
<dbReference type="EMBL" id="CACVKT020006781">
    <property type="protein sequence ID" value="CAC5403543.1"/>
    <property type="molecule type" value="Genomic_DNA"/>
</dbReference>
<evidence type="ECO:0000313" key="1">
    <source>
        <dbReference type="EMBL" id="CAC5403543.1"/>
    </source>
</evidence>
<protein>
    <submittedName>
        <fullName evidence="1">Uncharacterized protein</fullName>
    </submittedName>
</protein>